<dbReference type="EMBL" id="LR134492">
    <property type="protein sequence ID" value="VEI68241.1"/>
    <property type="molecule type" value="Genomic_DNA"/>
</dbReference>
<reference evidence="1 2" key="1">
    <citation type="submission" date="2018-12" db="EMBL/GenBank/DDBJ databases">
        <authorList>
            <consortium name="Pathogen Informatics"/>
        </authorList>
    </citation>
    <scope>NUCLEOTIDE SEQUENCE [LARGE SCALE GENOMIC DNA]</scope>
    <source>
        <strain evidence="1 2">NCTC13193</strain>
    </source>
</reference>
<sequence length="55" mass="6186">MRDTSLQGRIHGVSAFCMIPACNTINHSNLSVLDDDNKCESLIHIKSAWHNLCFK</sequence>
<organism evidence="1 2">
    <name type="scientific">Serratia fonticola</name>
    <dbReference type="NCBI Taxonomy" id="47917"/>
    <lineage>
        <taxon>Bacteria</taxon>
        <taxon>Pseudomonadati</taxon>
        <taxon>Pseudomonadota</taxon>
        <taxon>Gammaproteobacteria</taxon>
        <taxon>Enterobacterales</taxon>
        <taxon>Yersiniaceae</taxon>
        <taxon>Serratia</taxon>
    </lineage>
</organism>
<proteinExistence type="predicted"/>
<gene>
    <name evidence="1" type="ORF">NCTC13193_02252</name>
</gene>
<protein>
    <submittedName>
        <fullName evidence="1">Uncharacterized protein</fullName>
    </submittedName>
</protein>
<evidence type="ECO:0000313" key="1">
    <source>
        <dbReference type="EMBL" id="VEI68241.1"/>
    </source>
</evidence>
<name>A0A3S4YTR0_SERFO</name>
<dbReference type="Proteomes" id="UP000270487">
    <property type="component" value="Chromosome"/>
</dbReference>
<evidence type="ECO:0000313" key="2">
    <source>
        <dbReference type="Proteomes" id="UP000270487"/>
    </source>
</evidence>
<dbReference type="AlphaFoldDB" id="A0A3S4YTR0"/>
<accession>A0A3S4YTR0</accession>